<dbReference type="Proteomes" id="UP001596410">
    <property type="component" value="Unassembled WGS sequence"/>
</dbReference>
<reference evidence="3" key="1">
    <citation type="journal article" date="2019" name="Int. J. Syst. Evol. Microbiol.">
        <title>The Global Catalogue of Microorganisms (GCM) 10K type strain sequencing project: providing services to taxonomists for standard genome sequencing and annotation.</title>
        <authorList>
            <consortium name="The Broad Institute Genomics Platform"/>
            <consortium name="The Broad Institute Genome Sequencing Center for Infectious Disease"/>
            <person name="Wu L."/>
            <person name="Ma J."/>
        </authorList>
    </citation>
    <scope>NUCLEOTIDE SEQUENCE [LARGE SCALE GENOMIC DNA]</scope>
    <source>
        <strain evidence="3">CGMCC 4.1621</strain>
    </source>
</reference>
<feature type="transmembrane region" description="Helical" evidence="1">
    <location>
        <begin position="68"/>
        <end position="89"/>
    </location>
</feature>
<evidence type="ECO:0000313" key="2">
    <source>
        <dbReference type="EMBL" id="MFC7061874.1"/>
    </source>
</evidence>
<comment type="caution">
    <text evidence="2">The sequence shown here is derived from an EMBL/GenBank/DDBJ whole genome shotgun (WGS) entry which is preliminary data.</text>
</comment>
<feature type="transmembrane region" description="Helical" evidence="1">
    <location>
        <begin position="37"/>
        <end position="56"/>
    </location>
</feature>
<evidence type="ECO:0000256" key="1">
    <source>
        <dbReference type="SAM" id="Phobius"/>
    </source>
</evidence>
<protein>
    <submittedName>
        <fullName evidence="2">Uncharacterized protein</fullName>
    </submittedName>
</protein>
<organism evidence="2 3">
    <name type="scientific">Halobacillus seohaensis</name>
    <dbReference type="NCBI Taxonomy" id="447421"/>
    <lineage>
        <taxon>Bacteria</taxon>
        <taxon>Bacillati</taxon>
        <taxon>Bacillota</taxon>
        <taxon>Bacilli</taxon>
        <taxon>Bacillales</taxon>
        <taxon>Bacillaceae</taxon>
        <taxon>Halobacillus</taxon>
    </lineage>
</organism>
<sequence length="90" mass="10309">MFKKIQDIWANVNPLYIPLFTAIPVGTWLLIGNTYWGSTYLTLYILIILFLAFAGAVEISSEEAKYQVFGYIYMTFSLFLGIAGLIRWLT</sequence>
<feature type="transmembrane region" description="Helical" evidence="1">
    <location>
        <begin position="12"/>
        <end position="31"/>
    </location>
</feature>
<dbReference type="EMBL" id="JBHSZV010000020">
    <property type="protein sequence ID" value="MFC7061874.1"/>
    <property type="molecule type" value="Genomic_DNA"/>
</dbReference>
<keyword evidence="1" id="KW-0812">Transmembrane</keyword>
<evidence type="ECO:0000313" key="3">
    <source>
        <dbReference type="Proteomes" id="UP001596410"/>
    </source>
</evidence>
<keyword evidence="1" id="KW-0472">Membrane</keyword>
<keyword evidence="1" id="KW-1133">Transmembrane helix</keyword>
<accession>A0ABW2EHT8</accession>
<name>A0ABW2EHT8_9BACI</name>
<dbReference type="RefSeq" id="WP_204709946.1">
    <property type="nucleotide sequence ID" value="NZ_JBHSZV010000020.1"/>
</dbReference>
<keyword evidence="3" id="KW-1185">Reference proteome</keyword>
<proteinExistence type="predicted"/>
<gene>
    <name evidence="2" type="ORF">ACFQIC_08390</name>
</gene>